<evidence type="ECO:0000256" key="1">
    <source>
        <dbReference type="ARBA" id="ARBA00004123"/>
    </source>
</evidence>
<evidence type="ECO:0000256" key="5">
    <source>
        <dbReference type="ARBA" id="ARBA00023242"/>
    </source>
</evidence>
<sequence>MPTYRFLHRQTVEEWLADHYGAYERGPSSTLPLSLAREAIVLMVLATALLFNAVIARGCEGQPWRDSEWLCQSARDKLAEEKGKLRLESVQARLAITLYLLHTSRPNEAWYTFGTTVQMSLALGIHRRAQARDQESRVMKECRKRTFWAVATLDVYLSVMLGRPPLLHADDFDQQYPEDVDDEELVSEDAPLRMRSRDSAEKASILHSKLARLVRKAAREQASTSPMADLHKLNAADKASHELSQWHSSLPVVLSGAVHASSLIPVFRRQIIVLRLAHAHASMLISRPMLLMDSSLAMRTQSHVNACLSSAKTVLDMLSSPAADGPPFAAFWFTQYVAFNAVSVVYVWLIQHKRGKLAGTKPLFGDQVLLQSAEAVQRHFADATQMNAPSLRYNIVLEELQQEARRLLDSAVRPPMPASGPVAIVAAPHFGGEVSGQQPSPARSETQLLSEHDELSLETLTADMPLDPDLWLQLDSFPFCELTGNMKQASDHY</sequence>
<dbReference type="InterPro" id="IPR051711">
    <property type="entry name" value="Stress_Response_Reg"/>
</dbReference>
<reference evidence="8 9" key="1">
    <citation type="submission" date="2021-11" db="EMBL/GenBank/DDBJ databases">
        <title>Black yeast isolated from Biological Soil Crust.</title>
        <authorList>
            <person name="Kurbessoian T."/>
        </authorList>
    </citation>
    <scope>NUCLEOTIDE SEQUENCE [LARGE SCALE GENOMIC DNA]</scope>
    <source>
        <strain evidence="8 9">CCFEE 5522</strain>
    </source>
</reference>
<feature type="transmembrane region" description="Helical" evidence="6">
    <location>
        <begin position="329"/>
        <end position="349"/>
    </location>
</feature>
<proteinExistence type="predicted"/>
<dbReference type="Pfam" id="PF04082">
    <property type="entry name" value="Fungal_trans"/>
    <property type="match status" value="1"/>
</dbReference>
<evidence type="ECO:0000256" key="6">
    <source>
        <dbReference type="SAM" id="Phobius"/>
    </source>
</evidence>
<keyword evidence="6" id="KW-0812">Transmembrane</keyword>
<evidence type="ECO:0000256" key="3">
    <source>
        <dbReference type="ARBA" id="ARBA00023125"/>
    </source>
</evidence>
<dbReference type="GO" id="GO:0006351">
    <property type="term" value="P:DNA-templated transcription"/>
    <property type="evidence" value="ECO:0007669"/>
    <property type="project" value="InterPro"/>
</dbReference>
<dbReference type="SMART" id="SM00906">
    <property type="entry name" value="Fungal_trans"/>
    <property type="match status" value="1"/>
</dbReference>
<dbReference type="PANTHER" id="PTHR47540:SF3">
    <property type="entry name" value="ZN(II)2CYS6 TRANSCRIPTION FACTOR (EUROFUNG)"/>
    <property type="match status" value="1"/>
</dbReference>
<evidence type="ECO:0000313" key="8">
    <source>
        <dbReference type="EMBL" id="KAK4547960.1"/>
    </source>
</evidence>
<dbReference type="EMBL" id="JAVFHQ010000009">
    <property type="protein sequence ID" value="KAK4547960.1"/>
    <property type="molecule type" value="Genomic_DNA"/>
</dbReference>
<keyword evidence="9" id="KW-1185">Reference proteome</keyword>
<accession>A0AAV9JRA6</accession>
<dbReference type="GO" id="GO:0045944">
    <property type="term" value="P:positive regulation of transcription by RNA polymerase II"/>
    <property type="evidence" value="ECO:0007669"/>
    <property type="project" value="TreeGrafter"/>
</dbReference>
<keyword evidence="4" id="KW-0804">Transcription</keyword>
<gene>
    <name evidence="8" type="ORF">LTR36_010679</name>
</gene>
<dbReference type="GO" id="GO:0008270">
    <property type="term" value="F:zinc ion binding"/>
    <property type="evidence" value="ECO:0007669"/>
    <property type="project" value="InterPro"/>
</dbReference>
<name>A0AAV9JRA6_9PEZI</name>
<evidence type="ECO:0000256" key="4">
    <source>
        <dbReference type="ARBA" id="ARBA00023163"/>
    </source>
</evidence>
<keyword evidence="6" id="KW-1133">Transmembrane helix</keyword>
<dbReference type="AlphaFoldDB" id="A0AAV9JRA6"/>
<feature type="domain" description="Xylanolytic transcriptional activator regulatory" evidence="7">
    <location>
        <begin position="109"/>
        <end position="183"/>
    </location>
</feature>
<comment type="caution">
    <text evidence="8">The sequence shown here is derived from an EMBL/GenBank/DDBJ whole genome shotgun (WGS) entry which is preliminary data.</text>
</comment>
<dbReference type="PANTHER" id="PTHR47540">
    <property type="entry name" value="THIAMINE REPRESSIBLE GENES REGULATORY PROTEIN THI5"/>
    <property type="match status" value="1"/>
</dbReference>
<dbReference type="Proteomes" id="UP001324427">
    <property type="component" value="Unassembled WGS sequence"/>
</dbReference>
<keyword evidence="3" id="KW-0238">DNA-binding</keyword>
<evidence type="ECO:0000313" key="9">
    <source>
        <dbReference type="Proteomes" id="UP001324427"/>
    </source>
</evidence>
<dbReference type="GO" id="GO:0043565">
    <property type="term" value="F:sequence-specific DNA binding"/>
    <property type="evidence" value="ECO:0007669"/>
    <property type="project" value="TreeGrafter"/>
</dbReference>
<evidence type="ECO:0000256" key="2">
    <source>
        <dbReference type="ARBA" id="ARBA00023015"/>
    </source>
</evidence>
<dbReference type="InterPro" id="IPR007219">
    <property type="entry name" value="XnlR_reg_dom"/>
</dbReference>
<keyword evidence="6" id="KW-0472">Membrane</keyword>
<dbReference type="CDD" id="cd12148">
    <property type="entry name" value="fungal_TF_MHR"/>
    <property type="match status" value="1"/>
</dbReference>
<protein>
    <recommendedName>
        <fullName evidence="7">Xylanolytic transcriptional activator regulatory domain-containing protein</fullName>
    </recommendedName>
</protein>
<organism evidence="8 9">
    <name type="scientific">Oleoguttula mirabilis</name>
    <dbReference type="NCBI Taxonomy" id="1507867"/>
    <lineage>
        <taxon>Eukaryota</taxon>
        <taxon>Fungi</taxon>
        <taxon>Dikarya</taxon>
        <taxon>Ascomycota</taxon>
        <taxon>Pezizomycotina</taxon>
        <taxon>Dothideomycetes</taxon>
        <taxon>Dothideomycetidae</taxon>
        <taxon>Mycosphaerellales</taxon>
        <taxon>Teratosphaeriaceae</taxon>
        <taxon>Oleoguttula</taxon>
    </lineage>
</organism>
<keyword evidence="2" id="KW-0805">Transcription regulation</keyword>
<dbReference type="GO" id="GO:0005634">
    <property type="term" value="C:nucleus"/>
    <property type="evidence" value="ECO:0007669"/>
    <property type="project" value="UniProtKB-SubCell"/>
</dbReference>
<keyword evidence="5" id="KW-0539">Nucleus</keyword>
<comment type="subcellular location">
    <subcellularLocation>
        <location evidence="1">Nucleus</location>
    </subcellularLocation>
</comment>
<evidence type="ECO:0000259" key="7">
    <source>
        <dbReference type="SMART" id="SM00906"/>
    </source>
</evidence>